<keyword evidence="4 6" id="KW-0479">Metal-binding</keyword>
<keyword evidence="7" id="KW-0560">Oxidoreductase</keyword>
<evidence type="ECO:0000256" key="6">
    <source>
        <dbReference type="PIRSR" id="PIRSR602401-1"/>
    </source>
</evidence>
<dbReference type="Pfam" id="PF00067">
    <property type="entry name" value="p450"/>
    <property type="match status" value="2"/>
</dbReference>
<protein>
    <submittedName>
        <fullName evidence="8">Uncharacterized protein</fullName>
    </submittedName>
</protein>
<keyword evidence="7" id="KW-0503">Monooxygenase</keyword>
<reference evidence="9" key="1">
    <citation type="submission" date="2024-04" db="EMBL/GenBank/DDBJ databases">
        <title>Salinicola lusitanus LLJ914,a marine bacterium isolated from the Okinawa Trough.</title>
        <authorList>
            <person name="Li J."/>
        </authorList>
    </citation>
    <scope>NUCLEOTIDE SEQUENCE [LARGE SCALE GENOMIC DNA]</scope>
</reference>
<evidence type="ECO:0000256" key="7">
    <source>
        <dbReference type="RuleBase" id="RU000461"/>
    </source>
</evidence>
<name>A0AAW0MET9_9GOBI</name>
<dbReference type="GO" id="GO:0005737">
    <property type="term" value="C:cytoplasm"/>
    <property type="evidence" value="ECO:0007669"/>
    <property type="project" value="TreeGrafter"/>
</dbReference>
<dbReference type="PANTHER" id="PTHR24300">
    <property type="entry name" value="CYTOCHROME P450 508A4-RELATED"/>
    <property type="match status" value="1"/>
</dbReference>
<dbReference type="InterPro" id="IPR017972">
    <property type="entry name" value="Cyt_P450_CS"/>
</dbReference>
<comment type="similarity">
    <text evidence="2 7">Belongs to the cytochrome P450 family.</text>
</comment>
<dbReference type="PROSITE" id="PS00086">
    <property type="entry name" value="CYTOCHROME_P450"/>
    <property type="match status" value="1"/>
</dbReference>
<evidence type="ECO:0000256" key="4">
    <source>
        <dbReference type="ARBA" id="ARBA00022723"/>
    </source>
</evidence>
<proteinExistence type="inferred from homology"/>
<dbReference type="Proteomes" id="UP001460270">
    <property type="component" value="Unassembled WGS sequence"/>
</dbReference>
<dbReference type="AlphaFoldDB" id="A0AAW0MET9"/>
<comment type="cofactor">
    <cofactor evidence="1 6">
        <name>heme</name>
        <dbReference type="ChEBI" id="CHEBI:30413"/>
    </cofactor>
</comment>
<dbReference type="GO" id="GO:0005506">
    <property type="term" value="F:iron ion binding"/>
    <property type="evidence" value="ECO:0007669"/>
    <property type="project" value="InterPro"/>
</dbReference>
<evidence type="ECO:0000256" key="2">
    <source>
        <dbReference type="ARBA" id="ARBA00010617"/>
    </source>
</evidence>
<dbReference type="GO" id="GO:0006082">
    <property type="term" value="P:organic acid metabolic process"/>
    <property type="evidence" value="ECO:0007669"/>
    <property type="project" value="TreeGrafter"/>
</dbReference>
<gene>
    <name evidence="8" type="ORF">WMY93_032043</name>
</gene>
<keyword evidence="3 6" id="KW-0349">Heme</keyword>
<comment type="caution">
    <text evidence="8">The sequence shown here is derived from an EMBL/GenBank/DDBJ whole genome shotgun (WGS) entry which is preliminary data.</text>
</comment>
<dbReference type="PANTHER" id="PTHR24300:SF327">
    <property type="entry name" value="CYTOCHROME P450 2F2-RELATED"/>
    <property type="match status" value="1"/>
</dbReference>
<keyword evidence="9" id="KW-1185">Reference proteome</keyword>
<dbReference type="SUPFAM" id="SSF48264">
    <property type="entry name" value="Cytochrome P450"/>
    <property type="match status" value="1"/>
</dbReference>
<dbReference type="InterPro" id="IPR001128">
    <property type="entry name" value="Cyt_P450"/>
</dbReference>
<evidence type="ECO:0000256" key="1">
    <source>
        <dbReference type="ARBA" id="ARBA00001971"/>
    </source>
</evidence>
<feature type="binding site" description="axial binding residue" evidence="6">
    <location>
        <position position="323"/>
    </location>
    <ligand>
        <name>heme</name>
        <dbReference type="ChEBI" id="CHEBI:30413"/>
    </ligand>
    <ligandPart>
        <name>Fe</name>
        <dbReference type="ChEBI" id="CHEBI:18248"/>
    </ligandPart>
</feature>
<dbReference type="EMBL" id="JBBPFD010000709">
    <property type="protein sequence ID" value="KAK7877242.1"/>
    <property type="molecule type" value="Genomic_DNA"/>
</dbReference>
<dbReference type="PRINTS" id="PR00463">
    <property type="entry name" value="EP450I"/>
</dbReference>
<dbReference type="GO" id="GO:0020037">
    <property type="term" value="F:heme binding"/>
    <property type="evidence" value="ECO:0007669"/>
    <property type="project" value="InterPro"/>
</dbReference>
<evidence type="ECO:0000313" key="8">
    <source>
        <dbReference type="EMBL" id="KAK7877242.1"/>
    </source>
</evidence>
<accession>A0AAW0MET9</accession>
<dbReference type="InterPro" id="IPR050182">
    <property type="entry name" value="Cytochrome_P450_fam2"/>
</dbReference>
<dbReference type="PRINTS" id="PR00385">
    <property type="entry name" value="P450"/>
</dbReference>
<evidence type="ECO:0000313" key="9">
    <source>
        <dbReference type="Proteomes" id="UP001460270"/>
    </source>
</evidence>
<evidence type="ECO:0000256" key="3">
    <source>
        <dbReference type="ARBA" id="ARBA00022617"/>
    </source>
</evidence>
<keyword evidence="5 6" id="KW-0408">Iron</keyword>
<organism evidence="8 9">
    <name type="scientific">Mugilogobius chulae</name>
    <name type="common">yellowstripe goby</name>
    <dbReference type="NCBI Taxonomy" id="88201"/>
    <lineage>
        <taxon>Eukaryota</taxon>
        <taxon>Metazoa</taxon>
        <taxon>Chordata</taxon>
        <taxon>Craniata</taxon>
        <taxon>Vertebrata</taxon>
        <taxon>Euteleostomi</taxon>
        <taxon>Actinopterygii</taxon>
        <taxon>Neopterygii</taxon>
        <taxon>Teleostei</taxon>
        <taxon>Neoteleostei</taxon>
        <taxon>Acanthomorphata</taxon>
        <taxon>Gobiaria</taxon>
        <taxon>Gobiiformes</taxon>
        <taxon>Gobioidei</taxon>
        <taxon>Gobiidae</taxon>
        <taxon>Gobionellinae</taxon>
        <taxon>Mugilogobius</taxon>
    </lineage>
</organism>
<dbReference type="InterPro" id="IPR002401">
    <property type="entry name" value="Cyt_P450_E_grp-I"/>
</dbReference>
<evidence type="ECO:0000256" key="5">
    <source>
        <dbReference type="ARBA" id="ARBA00023004"/>
    </source>
</evidence>
<dbReference type="InterPro" id="IPR036396">
    <property type="entry name" value="Cyt_P450_sf"/>
</dbReference>
<sequence length="380" mass="43137">MSLFSFRQSCECSGHVPHMASNIICLLLFGKRFGYQDDFIKTYVYNFTEINKPREWTLGLFCMIVSTVVSPLTTAIQQRPLPLMEKLKNMTSSLIKEQMKTRVTGQPRNYVDCFLDEMDKRADESKHFSSEELLMSCLNLHSAGTDTTSNTLLHCLPLPHDHPHIQWRHIQGKVLTSRGKVLTSRGKVLTSGVRSSHPGGSLLNVSSSERCQQEIDRVLQGKDSVTYDDRHNMPYVQAVVHESQRMADTVPLSVVHCTTRDTQLTGYSIPKGTIIIPNLSSALSEEGQWKFPHQFNPENFLSREGEFVKPDAFLPFSAGPRVCMGEGLARMELFLILVTLLRKFRFIWPEDAGEPDYELVFGATVTPKPYNMKVEMRDTQ</sequence>
<dbReference type="GO" id="GO:0006805">
    <property type="term" value="P:xenobiotic metabolic process"/>
    <property type="evidence" value="ECO:0007669"/>
    <property type="project" value="TreeGrafter"/>
</dbReference>
<dbReference type="GO" id="GO:0016712">
    <property type="term" value="F:oxidoreductase activity, acting on paired donors, with incorporation or reduction of molecular oxygen, reduced flavin or flavoprotein as one donor, and incorporation of one atom of oxygen"/>
    <property type="evidence" value="ECO:0007669"/>
    <property type="project" value="TreeGrafter"/>
</dbReference>
<dbReference type="Gene3D" id="1.10.630.10">
    <property type="entry name" value="Cytochrome P450"/>
    <property type="match status" value="1"/>
</dbReference>